<protein>
    <submittedName>
        <fullName evidence="1">Uncharacterized protein</fullName>
    </submittedName>
</protein>
<name>A0A6N2M2H9_SALVM</name>
<gene>
    <name evidence="1" type="ORF">SVIM_LOCUS267612</name>
</gene>
<reference evidence="1" key="1">
    <citation type="submission" date="2019-03" db="EMBL/GenBank/DDBJ databases">
        <authorList>
            <person name="Mank J."/>
            <person name="Almeida P."/>
        </authorList>
    </citation>
    <scope>NUCLEOTIDE SEQUENCE</scope>
    <source>
        <strain evidence="1">78183</strain>
    </source>
</reference>
<dbReference type="EMBL" id="CAADRP010001596">
    <property type="protein sequence ID" value="VFU43871.1"/>
    <property type="molecule type" value="Genomic_DNA"/>
</dbReference>
<accession>A0A6N2M2H9</accession>
<dbReference type="AlphaFoldDB" id="A0A6N2M2H9"/>
<evidence type="ECO:0000313" key="1">
    <source>
        <dbReference type="EMBL" id="VFU43871.1"/>
    </source>
</evidence>
<sequence>MMWIALCLDYKLLLPHKLLFSTVVPRVSPLLLQLCLMVPLQGLFLLELKNPASASAASDGFISRFVLVLVGTQKPASASAVSDGSITRIWHHVWDTLLKHVMSWDTRLANPLALFRNLGAEIDSISISGFDLIVAVGAAIGIYDLCGTMKAVDLTEPFMDVGIKLHCFSSIYYNHNVSFIILNMQFLVENFLAGNAIIVRTY</sequence>
<proteinExistence type="predicted"/>
<organism evidence="1">
    <name type="scientific">Salix viminalis</name>
    <name type="common">Common osier</name>
    <name type="synonym">Basket willow</name>
    <dbReference type="NCBI Taxonomy" id="40686"/>
    <lineage>
        <taxon>Eukaryota</taxon>
        <taxon>Viridiplantae</taxon>
        <taxon>Streptophyta</taxon>
        <taxon>Embryophyta</taxon>
        <taxon>Tracheophyta</taxon>
        <taxon>Spermatophyta</taxon>
        <taxon>Magnoliopsida</taxon>
        <taxon>eudicotyledons</taxon>
        <taxon>Gunneridae</taxon>
        <taxon>Pentapetalae</taxon>
        <taxon>rosids</taxon>
        <taxon>fabids</taxon>
        <taxon>Malpighiales</taxon>
        <taxon>Salicaceae</taxon>
        <taxon>Saliceae</taxon>
        <taxon>Salix</taxon>
    </lineage>
</organism>